<gene>
    <name evidence="1" type="ORF">CPB83DRAFT_911749</name>
</gene>
<comment type="caution">
    <text evidence="1">The sequence shown here is derived from an EMBL/GenBank/DDBJ whole genome shotgun (WGS) entry which is preliminary data.</text>
</comment>
<evidence type="ECO:0000313" key="2">
    <source>
        <dbReference type="Proteomes" id="UP000807306"/>
    </source>
</evidence>
<evidence type="ECO:0000313" key="1">
    <source>
        <dbReference type="EMBL" id="KAF9521514.1"/>
    </source>
</evidence>
<proteinExistence type="predicted"/>
<reference evidence="1" key="1">
    <citation type="submission" date="2020-11" db="EMBL/GenBank/DDBJ databases">
        <authorList>
            <consortium name="DOE Joint Genome Institute"/>
            <person name="Ahrendt S."/>
            <person name="Riley R."/>
            <person name="Andreopoulos W."/>
            <person name="Labutti K."/>
            <person name="Pangilinan J."/>
            <person name="Ruiz-Duenas F.J."/>
            <person name="Barrasa J.M."/>
            <person name="Sanchez-Garcia M."/>
            <person name="Camarero S."/>
            <person name="Miyauchi S."/>
            <person name="Serrano A."/>
            <person name="Linde D."/>
            <person name="Babiker R."/>
            <person name="Drula E."/>
            <person name="Ayuso-Fernandez I."/>
            <person name="Pacheco R."/>
            <person name="Padilla G."/>
            <person name="Ferreira P."/>
            <person name="Barriuso J."/>
            <person name="Kellner H."/>
            <person name="Castanera R."/>
            <person name="Alfaro M."/>
            <person name="Ramirez L."/>
            <person name="Pisabarro A.G."/>
            <person name="Kuo A."/>
            <person name="Tritt A."/>
            <person name="Lipzen A."/>
            <person name="He G."/>
            <person name="Yan M."/>
            <person name="Ng V."/>
            <person name="Cullen D."/>
            <person name="Martin F."/>
            <person name="Rosso M.-N."/>
            <person name="Henrissat B."/>
            <person name="Hibbett D."/>
            <person name="Martinez A.T."/>
            <person name="Grigoriev I.V."/>
        </authorList>
    </citation>
    <scope>NUCLEOTIDE SEQUENCE</scope>
    <source>
        <strain evidence="1">CBS 506.95</strain>
    </source>
</reference>
<sequence>MWEADAPDPSVLSSWLGLGLSIVGLYPSLPQPYAISVGALSLILSTVGVYDSTTVVAPAKPETDTLYFKQAMWRAAFRTPKSGVKTTSNAATLIRVHVVNQTKVVITRAQQTYLPQGNVMTSKIFADPGVAKDLFSIIMPDELKILPFRIYEIAGLVPQKGPVTTDNTWFKGPAAVTFTRGELATVNTSTIDRTTLTRHGHLSIEYPKDTILFKYNSSAVLICVKDQQTIGDDGYDFFWIGNTDKLTFLRLSASKIAGLAGKIDIGFISSEDTLKLRIAGRYKGYRVYWIEPRKDPGTNKNADYLCAGNLGPNTTISAADDYPTRRVMVRITNWHSELRTVKVA</sequence>
<organism evidence="1 2">
    <name type="scientific">Crepidotus variabilis</name>
    <dbReference type="NCBI Taxonomy" id="179855"/>
    <lineage>
        <taxon>Eukaryota</taxon>
        <taxon>Fungi</taxon>
        <taxon>Dikarya</taxon>
        <taxon>Basidiomycota</taxon>
        <taxon>Agaricomycotina</taxon>
        <taxon>Agaricomycetes</taxon>
        <taxon>Agaricomycetidae</taxon>
        <taxon>Agaricales</taxon>
        <taxon>Agaricineae</taxon>
        <taxon>Crepidotaceae</taxon>
        <taxon>Crepidotus</taxon>
    </lineage>
</organism>
<name>A0A9P6E2W2_9AGAR</name>
<keyword evidence="2" id="KW-1185">Reference proteome</keyword>
<dbReference type="EMBL" id="MU158037">
    <property type="protein sequence ID" value="KAF9521514.1"/>
    <property type="molecule type" value="Genomic_DNA"/>
</dbReference>
<protein>
    <submittedName>
        <fullName evidence="1">Uncharacterized protein</fullName>
    </submittedName>
</protein>
<accession>A0A9P6E2W2</accession>
<dbReference type="AlphaFoldDB" id="A0A9P6E2W2"/>
<dbReference type="Proteomes" id="UP000807306">
    <property type="component" value="Unassembled WGS sequence"/>
</dbReference>